<keyword evidence="3" id="KW-0813">Transport</keyword>
<dbReference type="InterPro" id="IPR034804">
    <property type="entry name" value="SQR/QFR_C/D"/>
</dbReference>
<sequence length="193" mass="20927">MASLLRPTMRLCFAAPSKRLLSTSSPAAASVFAPLARKPVQSAFVRDALPAMRVAPFHASARRPILPPLPQKIEGTVNQPAPVPDPVPAHGSYHWSFERVVAASLIPLTVAPFAAGSLNPVLDATLCSLLLIHSHIGFEAMIIDYFPAKRVPIVRRSLMWILKGFTLAVAVALYQFETNDVGLTEAIKRVWTA</sequence>
<dbReference type="InterPro" id="IPR007992">
    <property type="entry name" value="CybS"/>
</dbReference>
<dbReference type="Gene3D" id="1.20.1300.10">
    <property type="entry name" value="Fumarate reductase/succinate dehydrogenase, transmembrane subunit"/>
    <property type="match status" value="1"/>
</dbReference>
<evidence type="ECO:0000256" key="12">
    <source>
        <dbReference type="RuleBase" id="RU364031"/>
    </source>
</evidence>
<evidence type="ECO:0000256" key="4">
    <source>
        <dbReference type="ARBA" id="ARBA00022692"/>
    </source>
</evidence>
<dbReference type="RefSeq" id="XP_033395616.1">
    <property type="nucleotide sequence ID" value="XM_033538291.1"/>
</dbReference>
<name>A0A6A6B976_9PEZI</name>
<dbReference type="AlphaFoldDB" id="A0A6A6B976"/>
<keyword evidence="8 12" id="KW-0496">Mitochondrion</keyword>
<keyword evidence="11" id="KW-0479">Metal-binding</keyword>
<feature type="binding site" evidence="10">
    <location>
        <position position="145"/>
    </location>
    <ligand>
        <name>a ubiquinone</name>
        <dbReference type="ChEBI" id="CHEBI:16389"/>
        <note>ligand shared with IP/SDHB</note>
    </ligand>
</feature>
<dbReference type="OrthoDB" id="18577at2759"/>
<dbReference type="EMBL" id="ML995491">
    <property type="protein sequence ID" value="KAF2139903.1"/>
    <property type="molecule type" value="Genomic_DNA"/>
</dbReference>
<dbReference type="PANTHER" id="PTHR13337">
    <property type="entry name" value="SUCCINATE DEHYDROGENASE"/>
    <property type="match status" value="1"/>
</dbReference>
<protein>
    <recommendedName>
        <fullName evidence="12">Succinate dehydrogenase [ubiquinone] cytochrome b small subunit</fullName>
    </recommendedName>
</protein>
<evidence type="ECO:0000256" key="2">
    <source>
        <dbReference type="ARBA" id="ARBA00007294"/>
    </source>
</evidence>
<dbReference type="GO" id="GO:0006099">
    <property type="term" value="P:tricarboxylic acid cycle"/>
    <property type="evidence" value="ECO:0007669"/>
    <property type="project" value="TreeGrafter"/>
</dbReference>
<keyword evidence="11" id="KW-0408">Iron</keyword>
<proteinExistence type="inferred from homology"/>
<evidence type="ECO:0000256" key="11">
    <source>
        <dbReference type="PIRSR" id="PIRSR607992-2"/>
    </source>
</evidence>
<dbReference type="GO" id="GO:0020037">
    <property type="term" value="F:heme binding"/>
    <property type="evidence" value="ECO:0007669"/>
    <property type="project" value="TreeGrafter"/>
</dbReference>
<dbReference type="Proteomes" id="UP000799438">
    <property type="component" value="Unassembled WGS sequence"/>
</dbReference>
<keyword evidence="7" id="KW-1133">Transmembrane helix</keyword>
<evidence type="ECO:0000313" key="13">
    <source>
        <dbReference type="EMBL" id="KAF2139903.1"/>
    </source>
</evidence>
<evidence type="ECO:0000256" key="1">
    <source>
        <dbReference type="ARBA" id="ARBA00004448"/>
    </source>
</evidence>
<gene>
    <name evidence="13" type="ORF">K452DRAFT_253518</name>
</gene>
<dbReference type="GeneID" id="54295787"/>
<dbReference type="GO" id="GO:0005743">
    <property type="term" value="C:mitochondrial inner membrane"/>
    <property type="evidence" value="ECO:0007669"/>
    <property type="project" value="UniProtKB-SubCell"/>
</dbReference>
<dbReference type="GO" id="GO:0098796">
    <property type="term" value="C:membrane protein complex"/>
    <property type="evidence" value="ECO:0007669"/>
    <property type="project" value="UniProtKB-ARBA"/>
</dbReference>
<evidence type="ECO:0000256" key="8">
    <source>
        <dbReference type="ARBA" id="ARBA00023128"/>
    </source>
</evidence>
<organism evidence="13 14">
    <name type="scientific">Aplosporella prunicola CBS 121167</name>
    <dbReference type="NCBI Taxonomy" id="1176127"/>
    <lineage>
        <taxon>Eukaryota</taxon>
        <taxon>Fungi</taxon>
        <taxon>Dikarya</taxon>
        <taxon>Ascomycota</taxon>
        <taxon>Pezizomycotina</taxon>
        <taxon>Dothideomycetes</taxon>
        <taxon>Dothideomycetes incertae sedis</taxon>
        <taxon>Botryosphaeriales</taxon>
        <taxon>Aplosporellaceae</taxon>
        <taxon>Aplosporella</taxon>
    </lineage>
</organism>
<dbReference type="PANTHER" id="PTHR13337:SF2">
    <property type="entry name" value="SUCCINATE DEHYDROGENASE [UBIQUINONE] CYTOCHROME B SMALL SUBUNIT, MITOCHONDRIAL"/>
    <property type="match status" value="1"/>
</dbReference>
<dbReference type="GO" id="GO:0006121">
    <property type="term" value="P:mitochondrial electron transport, succinate to ubiquinone"/>
    <property type="evidence" value="ECO:0007669"/>
    <property type="project" value="TreeGrafter"/>
</dbReference>
<dbReference type="GO" id="GO:0048039">
    <property type="term" value="F:ubiquinone binding"/>
    <property type="evidence" value="ECO:0007669"/>
    <property type="project" value="TreeGrafter"/>
</dbReference>
<evidence type="ECO:0000313" key="14">
    <source>
        <dbReference type="Proteomes" id="UP000799438"/>
    </source>
</evidence>
<keyword evidence="6 12" id="KW-0809">Transit peptide</keyword>
<feature type="binding site" description="axial binding residue" evidence="11">
    <location>
        <position position="133"/>
    </location>
    <ligand>
        <name>heme b</name>
        <dbReference type="ChEBI" id="CHEBI:60344"/>
        <note>ligand shared with SDHC</note>
    </ligand>
    <ligandPart>
        <name>Fe</name>
        <dbReference type="ChEBI" id="CHEBI:18248"/>
    </ligandPart>
</feature>
<evidence type="ECO:0000256" key="9">
    <source>
        <dbReference type="ARBA" id="ARBA00023136"/>
    </source>
</evidence>
<dbReference type="GO" id="GO:0046872">
    <property type="term" value="F:metal ion binding"/>
    <property type="evidence" value="ECO:0007669"/>
    <property type="project" value="UniProtKB-KW"/>
</dbReference>
<reference evidence="13" key="1">
    <citation type="journal article" date="2020" name="Stud. Mycol.">
        <title>101 Dothideomycetes genomes: a test case for predicting lifestyles and emergence of pathogens.</title>
        <authorList>
            <person name="Haridas S."/>
            <person name="Albert R."/>
            <person name="Binder M."/>
            <person name="Bloem J."/>
            <person name="Labutti K."/>
            <person name="Salamov A."/>
            <person name="Andreopoulos B."/>
            <person name="Baker S."/>
            <person name="Barry K."/>
            <person name="Bills G."/>
            <person name="Bluhm B."/>
            <person name="Cannon C."/>
            <person name="Castanera R."/>
            <person name="Culley D."/>
            <person name="Daum C."/>
            <person name="Ezra D."/>
            <person name="Gonzalez J."/>
            <person name="Henrissat B."/>
            <person name="Kuo A."/>
            <person name="Liang C."/>
            <person name="Lipzen A."/>
            <person name="Lutzoni F."/>
            <person name="Magnuson J."/>
            <person name="Mondo S."/>
            <person name="Nolan M."/>
            <person name="Ohm R."/>
            <person name="Pangilinan J."/>
            <person name="Park H.-J."/>
            <person name="Ramirez L."/>
            <person name="Alfaro M."/>
            <person name="Sun H."/>
            <person name="Tritt A."/>
            <person name="Yoshinaga Y."/>
            <person name="Zwiers L.-H."/>
            <person name="Turgeon B."/>
            <person name="Goodwin S."/>
            <person name="Spatafora J."/>
            <person name="Crous P."/>
            <person name="Grigoriev I."/>
        </authorList>
    </citation>
    <scope>NUCLEOTIDE SEQUENCE</scope>
    <source>
        <strain evidence="13">CBS 121167</strain>
    </source>
</reference>
<dbReference type="Pfam" id="PF05328">
    <property type="entry name" value="CybS"/>
    <property type="match status" value="1"/>
</dbReference>
<evidence type="ECO:0000256" key="7">
    <source>
        <dbReference type="ARBA" id="ARBA00022989"/>
    </source>
</evidence>
<evidence type="ECO:0000256" key="3">
    <source>
        <dbReference type="ARBA" id="ARBA00022448"/>
    </source>
</evidence>
<comment type="subcellular location">
    <subcellularLocation>
        <location evidence="1 12">Mitochondrion inner membrane</location>
        <topology evidence="1 12">Multi-pass membrane protein</topology>
    </subcellularLocation>
</comment>
<dbReference type="SUPFAM" id="SSF81343">
    <property type="entry name" value="Fumarate reductase respiratory complex transmembrane subunits"/>
    <property type="match status" value="1"/>
</dbReference>
<comment type="similarity">
    <text evidence="2 12">Belongs to the CybS family.</text>
</comment>
<dbReference type="FunFam" id="1.20.1300.10:FF:000007">
    <property type="entry name" value="Succinate dehydrogenase [ubiquinone] cytochrome b small subunit"/>
    <property type="match status" value="1"/>
</dbReference>
<dbReference type="CDD" id="cd03496">
    <property type="entry name" value="SQR_TypeC_CybS"/>
    <property type="match status" value="1"/>
</dbReference>
<keyword evidence="9 12" id="KW-0472">Membrane</keyword>
<keyword evidence="5 12" id="KW-0999">Mitochondrion inner membrane</keyword>
<accession>A0A6A6B976</accession>
<evidence type="ECO:0000256" key="10">
    <source>
        <dbReference type="PIRSR" id="PIRSR607992-1"/>
    </source>
</evidence>
<keyword evidence="4" id="KW-0812">Transmembrane</keyword>
<keyword evidence="14" id="KW-1185">Reference proteome</keyword>
<evidence type="ECO:0000256" key="6">
    <source>
        <dbReference type="ARBA" id="ARBA00022946"/>
    </source>
</evidence>
<evidence type="ECO:0000256" key="5">
    <source>
        <dbReference type="ARBA" id="ARBA00022792"/>
    </source>
</evidence>